<dbReference type="GO" id="GO:0005763">
    <property type="term" value="C:mitochondrial small ribosomal subunit"/>
    <property type="evidence" value="ECO:0007669"/>
    <property type="project" value="UniProtKB-ARBA"/>
</dbReference>
<dbReference type="Proteomes" id="UP001374579">
    <property type="component" value="Unassembled WGS sequence"/>
</dbReference>
<organism evidence="9 10">
    <name type="scientific">Littorina saxatilis</name>
    <dbReference type="NCBI Taxonomy" id="31220"/>
    <lineage>
        <taxon>Eukaryota</taxon>
        <taxon>Metazoa</taxon>
        <taxon>Spiralia</taxon>
        <taxon>Lophotrochozoa</taxon>
        <taxon>Mollusca</taxon>
        <taxon>Gastropoda</taxon>
        <taxon>Caenogastropoda</taxon>
        <taxon>Littorinimorpha</taxon>
        <taxon>Littorinoidea</taxon>
        <taxon>Littorinidae</taxon>
        <taxon>Littorina</taxon>
    </lineage>
</organism>
<dbReference type="InterPro" id="IPR005706">
    <property type="entry name" value="Ribosomal_uS2_bac/mit/plastid"/>
</dbReference>
<evidence type="ECO:0000256" key="7">
    <source>
        <dbReference type="ARBA" id="ARBA00071390"/>
    </source>
</evidence>
<comment type="function">
    <text evidence="6">Required for mitoribosome formation and stability, and mitochondrial translation.</text>
</comment>
<dbReference type="EMBL" id="JBAMIC010000018">
    <property type="protein sequence ID" value="KAK7095262.1"/>
    <property type="molecule type" value="Genomic_DNA"/>
</dbReference>
<dbReference type="Gene3D" id="3.40.50.10490">
    <property type="entry name" value="Glucose-6-phosphate isomerase like protein, domain 1"/>
    <property type="match status" value="1"/>
</dbReference>
<protein>
    <recommendedName>
        <fullName evidence="7">Small ribosomal subunit protein uS2m</fullName>
    </recommendedName>
    <alternativeName>
        <fullName evidence="8">28S ribosomal protein S2, mitochondrial</fullName>
    </alternativeName>
</protein>
<dbReference type="PANTHER" id="PTHR12534">
    <property type="entry name" value="30S RIBOSOMAL PROTEIN S2 PROKARYOTIC AND ORGANELLAR"/>
    <property type="match status" value="1"/>
</dbReference>
<keyword evidence="3" id="KW-0689">Ribosomal protein</keyword>
<reference evidence="9 10" key="1">
    <citation type="submission" date="2024-02" db="EMBL/GenBank/DDBJ databases">
        <title>Chromosome-scale genome assembly of the rough periwinkle Littorina saxatilis.</title>
        <authorList>
            <person name="De Jode A."/>
            <person name="Faria R."/>
            <person name="Formenti G."/>
            <person name="Sims Y."/>
            <person name="Smith T.P."/>
            <person name="Tracey A."/>
            <person name="Wood J.M.D."/>
            <person name="Zagrodzka Z.B."/>
            <person name="Johannesson K."/>
            <person name="Butlin R.K."/>
            <person name="Leder E.H."/>
        </authorList>
    </citation>
    <scope>NUCLEOTIDE SEQUENCE [LARGE SCALE GENOMIC DNA]</scope>
    <source>
        <strain evidence="9">Snail1</strain>
        <tissue evidence="9">Muscle</tissue>
    </source>
</reference>
<dbReference type="InterPro" id="IPR001865">
    <property type="entry name" value="Ribosomal_uS2"/>
</dbReference>
<dbReference type="InterPro" id="IPR018130">
    <property type="entry name" value="Ribosomal_uS2_CS"/>
</dbReference>
<dbReference type="Pfam" id="PF00318">
    <property type="entry name" value="Ribosomal_S2"/>
    <property type="match status" value="2"/>
</dbReference>
<gene>
    <name evidence="9" type="ORF">V1264_006694</name>
</gene>
<comment type="subcellular location">
    <subcellularLocation>
        <location evidence="1">Mitochondrion</location>
    </subcellularLocation>
</comment>
<dbReference type="PANTHER" id="PTHR12534:SF0">
    <property type="entry name" value="SMALL RIBOSOMAL SUBUNIT PROTEIN US2M"/>
    <property type="match status" value="1"/>
</dbReference>
<evidence type="ECO:0000256" key="2">
    <source>
        <dbReference type="ARBA" id="ARBA00006242"/>
    </source>
</evidence>
<dbReference type="FunFam" id="3.40.50.10490:FF:000026">
    <property type="entry name" value="28S ribosomal protein S2, mitochondrial"/>
    <property type="match status" value="1"/>
</dbReference>
<proteinExistence type="inferred from homology"/>
<dbReference type="PRINTS" id="PR00395">
    <property type="entry name" value="RIBOSOMALS2"/>
</dbReference>
<evidence type="ECO:0000256" key="1">
    <source>
        <dbReference type="ARBA" id="ARBA00004173"/>
    </source>
</evidence>
<dbReference type="GO" id="GO:0003735">
    <property type="term" value="F:structural constituent of ribosome"/>
    <property type="evidence" value="ECO:0007669"/>
    <property type="project" value="InterPro"/>
</dbReference>
<dbReference type="SUPFAM" id="SSF52313">
    <property type="entry name" value="Ribosomal protein S2"/>
    <property type="match status" value="1"/>
</dbReference>
<sequence>MAAIFMENFLAACSKSPLLNTRLLGHTHGCVRSLCINSRPVSHKQQGRYSSSTPPSLQRASAQVAAQDPAAESLQHEDFFHLKSLVSLKDLFSARVHFGHKSGSRNVYMTPYIFGCRQDVDIIDLERTLLRLHDALNFTAHIAYRGGIILFLSRHNQMLPLVEKTAEDCGEYSHCRYWKGGTFTNSTIQFQAETRLPDLCIFLNTLNNAFLDHRAMTEATKVLVPIVGIVDTNSDPRLVTYPVPGNDDSPTAVSLYCRLFKEAILRGKAKRKEDSLDSV</sequence>
<dbReference type="HAMAP" id="MF_00291_B">
    <property type="entry name" value="Ribosomal_uS2_B"/>
    <property type="match status" value="1"/>
</dbReference>
<accession>A0AAN9AY88</accession>
<keyword evidence="10" id="KW-1185">Reference proteome</keyword>
<dbReference type="GO" id="GO:0005743">
    <property type="term" value="C:mitochondrial inner membrane"/>
    <property type="evidence" value="ECO:0007669"/>
    <property type="project" value="UniProtKB-ARBA"/>
</dbReference>
<keyword evidence="4" id="KW-0496">Mitochondrion</keyword>
<evidence type="ECO:0000256" key="8">
    <source>
        <dbReference type="ARBA" id="ARBA00083109"/>
    </source>
</evidence>
<comment type="similarity">
    <text evidence="2">Belongs to the universal ribosomal protein uS2 family.</text>
</comment>
<dbReference type="AlphaFoldDB" id="A0AAN9AY88"/>
<dbReference type="PROSITE" id="PS00962">
    <property type="entry name" value="RIBOSOMAL_S2_1"/>
    <property type="match status" value="1"/>
</dbReference>
<evidence type="ECO:0000256" key="5">
    <source>
        <dbReference type="ARBA" id="ARBA00023274"/>
    </source>
</evidence>
<evidence type="ECO:0000256" key="4">
    <source>
        <dbReference type="ARBA" id="ARBA00023128"/>
    </source>
</evidence>
<evidence type="ECO:0000313" key="9">
    <source>
        <dbReference type="EMBL" id="KAK7095262.1"/>
    </source>
</evidence>
<evidence type="ECO:0000313" key="10">
    <source>
        <dbReference type="Proteomes" id="UP001374579"/>
    </source>
</evidence>
<evidence type="ECO:0000256" key="3">
    <source>
        <dbReference type="ARBA" id="ARBA00022980"/>
    </source>
</evidence>
<dbReference type="InterPro" id="IPR023591">
    <property type="entry name" value="Ribosomal_uS2_flav_dom_sf"/>
</dbReference>
<dbReference type="GO" id="GO:0006412">
    <property type="term" value="P:translation"/>
    <property type="evidence" value="ECO:0007669"/>
    <property type="project" value="InterPro"/>
</dbReference>
<comment type="caution">
    <text evidence="9">The sequence shown here is derived from an EMBL/GenBank/DDBJ whole genome shotgun (WGS) entry which is preliminary data.</text>
</comment>
<evidence type="ECO:0000256" key="6">
    <source>
        <dbReference type="ARBA" id="ARBA00059792"/>
    </source>
</evidence>
<name>A0AAN9AY88_9CAEN</name>
<keyword evidence="5" id="KW-0687">Ribonucleoprotein</keyword>
<dbReference type="CDD" id="cd01425">
    <property type="entry name" value="RPS2"/>
    <property type="match status" value="1"/>
</dbReference>
<dbReference type="NCBIfam" id="TIGR01011">
    <property type="entry name" value="rpsB_bact"/>
    <property type="match status" value="1"/>
</dbReference>